<protein>
    <submittedName>
        <fullName evidence="2">Uncharacterized protein</fullName>
    </submittedName>
</protein>
<accession>I2NX91</accession>
<gene>
    <name evidence="2" type="ORF">HMPREF1051_1542</name>
    <name evidence="1" type="ORF">HMPREF1051_2542</name>
</gene>
<evidence type="ECO:0000313" key="3">
    <source>
        <dbReference type="Proteomes" id="UP000004473"/>
    </source>
</evidence>
<dbReference type="EMBL" id="AJMT01000005">
    <property type="protein sequence ID" value="EIG30452.1"/>
    <property type="molecule type" value="Genomic_DNA"/>
</dbReference>
<proteinExistence type="predicted"/>
<reference evidence="2 3" key="1">
    <citation type="submission" date="2012-04" db="EMBL/GenBank/DDBJ databases">
        <authorList>
            <person name="Harkins D.M."/>
            <person name="Madupu R."/>
            <person name="Durkin A.S."/>
            <person name="Torralba M."/>
            <person name="Methe B."/>
            <person name="Sutton G.G."/>
            <person name="Nelson K.E."/>
        </authorList>
    </citation>
    <scope>NUCLEOTIDE SEQUENCE [LARGE SCALE GENOMIC DNA]</scope>
    <source>
        <strain evidence="2 3">VK64</strain>
    </source>
</reference>
<evidence type="ECO:0000313" key="1">
    <source>
        <dbReference type="EMBL" id="EIG29537.1"/>
    </source>
</evidence>
<sequence>MPCSTVWFCLSNQTKRSSETSFQTTFPVFIDLALVQV</sequence>
<dbReference type="Proteomes" id="UP000004473">
    <property type="component" value="Unassembled WGS sequence"/>
</dbReference>
<dbReference type="PATRIC" id="fig|1095748.3.peg.70"/>
<name>I2NX91_NEISI</name>
<organism evidence="2 3">
    <name type="scientific">Neisseria sicca VK64</name>
    <dbReference type="NCBI Taxonomy" id="1095748"/>
    <lineage>
        <taxon>Bacteria</taxon>
        <taxon>Pseudomonadati</taxon>
        <taxon>Pseudomonadota</taxon>
        <taxon>Betaproteobacteria</taxon>
        <taxon>Neisseriales</taxon>
        <taxon>Neisseriaceae</taxon>
        <taxon>Neisseria</taxon>
    </lineage>
</organism>
<dbReference type="AlphaFoldDB" id="I2NX91"/>
<dbReference type="EMBL" id="AJMT01000063">
    <property type="protein sequence ID" value="EIG29537.1"/>
    <property type="molecule type" value="Genomic_DNA"/>
</dbReference>
<comment type="caution">
    <text evidence="2">The sequence shown here is derived from an EMBL/GenBank/DDBJ whole genome shotgun (WGS) entry which is preliminary data.</text>
</comment>
<evidence type="ECO:0000313" key="2">
    <source>
        <dbReference type="EMBL" id="EIG30452.1"/>
    </source>
</evidence>